<dbReference type="SUPFAM" id="SSF53474">
    <property type="entry name" value="alpha/beta-Hydrolases"/>
    <property type="match status" value="1"/>
</dbReference>
<dbReference type="PANTHER" id="PTHR46395:SF1">
    <property type="entry name" value="ADP-RIBOSYLATION FACTOR GTPASE-ACTIVATING PROTEIN 1"/>
    <property type="match status" value="1"/>
</dbReference>
<protein>
    <submittedName>
        <fullName evidence="7">ADP-ribosylation factor GTPase-activating protein</fullName>
    </submittedName>
</protein>
<reference evidence="7" key="1">
    <citation type="submission" date="2023-06" db="EMBL/GenBank/DDBJ databases">
        <title>Survivors Of The Sea: Transcriptome response of Skeletonema marinoi to long-term dormancy.</title>
        <authorList>
            <person name="Pinder M.I.M."/>
            <person name="Kourtchenko O."/>
            <person name="Robertson E.K."/>
            <person name="Larsson T."/>
            <person name="Maumus F."/>
            <person name="Osuna-Cruz C.M."/>
            <person name="Vancaester E."/>
            <person name="Stenow R."/>
            <person name="Vandepoele K."/>
            <person name="Ploug H."/>
            <person name="Bruchert V."/>
            <person name="Godhe A."/>
            <person name="Topel M."/>
        </authorList>
    </citation>
    <scope>NUCLEOTIDE SEQUENCE</scope>
    <source>
        <strain evidence="7">R05AC</strain>
    </source>
</reference>
<dbReference type="GO" id="GO:0032012">
    <property type="term" value="P:regulation of ARF protein signal transduction"/>
    <property type="evidence" value="ECO:0007669"/>
    <property type="project" value="TreeGrafter"/>
</dbReference>
<dbReference type="PRINTS" id="PR00405">
    <property type="entry name" value="REVINTRACTNG"/>
</dbReference>
<dbReference type="InterPro" id="IPR038508">
    <property type="entry name" value="ArfGAP_dom_sf"/>
</dbReference>
<dbReference type="InterPro" id="IPR029058">
    <property type="entry name" value="AB_hydrolase_fold"/>
</dbReference>
<evidence type="ECO:0000313" key="7">
    <source>
        <dbReference type="EMBL" id="KAK1735879.1"/>
    </source>
</evidence>
<dbReference type="AlphaFoldDB" id="A0AAD8XXU3"/>
<keyword evidence="8" id="KW-1185">Reference proteome</keyword>
<dbReference type="Gene3D" id="3.40.50.1820">
    <property type="entry name" value="alpha/beta hydrolase"/>
    <property type="match status" value="1"/>
</dbReference>
<dbReference type="SUPFAM" id="SSF57863">
    <property type="entry name" value="ArfGap/RecO-like zinc finger"/>
    <property type="match status" value="1"/>
</dbReference>
<dbReference type="GO" id="GO:0000139">
    <property type="term" value="C:Golgi membrane"/>
    <property type="evidence" value="ECO:0007669"/>
    <property type="project" value="TreeGrafter"/>
</dbReference>
<dbReference type="SMART" id="SM00105">
    <property type="entry name" value="ArfGap"/>
    <property type="match status" value="1"/>
</dbReference>
<dbReference type="InterPro" id="IPR029059">
    <property type="entry name" value="AB_hydrolase_5"/>
</dbReference>
<keyword evidence="2" id="KW-0479">Metal-binding</keyword>
<feature type="domain" description="Arf-GAP" evidence="6">
    <location>
        <begin position="14"/>
        <end position="126"/>
    </location>
</feature>
<evidence type="ECO:0000313" key="8">
    <source>
        <dbReference type="Proteomes" id="UP001224775"/>
    </source>
</evidence>
<dbReference type="Pfam" id="PF12695">
    <property type="entry name" value="Abhydrolase_5"/>
    <property type="match status" value="1"/>
</dbReference>
<organism evidence="7 8">
    <name type="scientific">Skeletonema marinoi</name>
    <dbReference type="NCBI Taxonomy" id="267567"/>
    <lineage>
        <taxon>Eukaryota</taxon>
        <taxon>Sar</taxon>
        <taxon>Stramenopiles</taxon>
        <taxon>Ochrophyta</taxon>
        <taxon>Bacillariophyta</taxon>
        <taxon>Coscinodiscophyceae</taxon>
        <taxon>Thalassiosirophycidae</taxon>
        <taxon>Thalassiosirales</taxon>
        <taxon>Skeletonemataceae</taxon>
        <taxon>Skeletonema</taxon>
        <taxon>Skeletonema marinoi-dohrnii complex</taxon>
    </lineage>
</organism>
<dbReference type="InterPro" id="IPR037278">
    <property type="entry name" value="ARFGAP/RecO"/>
</dbReference>
<accession>A0AAD8XXU3</accession>
<dbReference type="GO" id="GO:0030100">
    <property type="term" value="P:regulation of endocytosis"/>
    <property type="evidence" value="ECO:0007669"/>
    <property type="project" value="TreeGrafter"/>
</dbReference>
<dbReference type="CDD" id="cd08830">
    <property type="entry name" value="ArfGap_ArfGap1"/>
    <property type="match status" value="1"/>
</dbReference>
<dbReference type="GO" id="GO:0016787">
    <property type="term" value="F:hydrolase activity"/>
    <property type="evidence" value="ECO:0007669"/>
    <property type="project" value="InterPro"/>
</dbReference>
<keyword evidence="3 5" id="KW-0863">Zinc-finger</keyword>
<evidence type="ECO:0000256" key="4">
    <source>
        <dbReference type="ARBA" id="ARBA00022833"/>
    </source>
</evidence>
<dbReference type="Gene3D" id="1.10.220.150">
    <property type="entry name" value="Arf GTPase activating protein"/>
    <property type="match status" value="1"/>
</dbReference>
<evidence type="ECO:0000256" key="2">
    <source>
        <dbReference type="ARBA" id="ARBA00022723"/>
    </source>
</evidence>
<keyword evidence="4" id="KW-0862">Zinc</keyword>
<dbReference type="GO" id="GO:0008270">
    <property type="term" value="F:zinc ion binding"/>
    <property type="evidence" value="ECO:0007669"/>
    <property type="project" value="UniProtKB-KW"/>
</dbReference>
<dbReference type="Pfam" id="PF01412">
    <property type="entry name" value="ArfGap"/>
    <property type="match status" value="1"/>
</dbReference>
<dbReference type="InterPro" id="IPR001164">
    <property type="entry name" value="ArfGAP_dom"/>
</dbReference>
<evidence type="ECO:0000256" key="3">
    <source>
        <dbReference type="ARBA" id="ARBA00022771"/>
    </source>
</evidence>
<gene>
    <name evidence="7" type="ORF">QTG54_013585</name>
</gene>
<evidence type="ECO:0000256" key="1">
    <source>
        <dbReference type="ARBA" id="ARBA00022468"/>
    </source>
</evidence>
<evidence type="ECO:0000259" key="6">
    <source>
        <dbReference type="PROSITE" id="PS50115"/>
    </source>
</evidence>
<dbReference type="PANTHER" id="PTHR46395">
    <property type="entry name" value="ADP-RIBOSYLATION FACTOR GTPASE-ACTIVATING PROTEIN 1"/>
    <property type="match status" value="1"/>
</dbReference>
<comment type="caution">
    <text evidence="7">The sequence shown here is derived from an EMBL/GenBank/DDBJ whole genome shotgun (WGS) entry which is preliminary data.</text>
</comment>
<evidence type="ECO:0000256" key="5">
    <source>
        <dbReference type="PROSITE-ProRule" id="PRU00288"/>
    </source>
</evidence>
<dbReference type="GO" id="GO:0005096">
    <property type="term" value="F:GTPase activator activity"/>
    <property type="evidence" value="ECO:0007669"/>
    <property type="project" value="UniProtKB-KW"/>
</dbReference>
<keyword evidence="1" id="KW-0343">GTPase activation</keyword>
<proteinExistence type="predicted"/>
<dbReference type="PROSITE" id="PS50115">
    <property type="entry name" value="ARFGAP"/>
    <property type="match status" value="1"/>
</dbReference>
<sequence>MFSVFTMSAYPLTPHQLAELKRTSNNKCAECSSQNPAWASVSYGIVICLDCAGIHRGLGVHVSFVRSITMDDWSSDQFDRMMRGGNDKWNEYWAKNASAAELASCNVTDNVVDRKEMAQKLKAKYESEIARSYRELLSLADGASRGDTDSSSNILSVSHQHSASSLPKKVVLPEDPLPTVKLYEDETFSFLLSMLLQSKKLLIAWGIFGIGSASYVQRLGHSYTSAAVLVMTAGIPYFFTKMGAKLLGAVQMKNRQDAFKSAKNLLVERITVGRATRLANCDVYYPPLSSSGERKAKVGFVFYPGALVDRTAYSPVATMLSDRGIMVVVANLEPTRLLYNVYNYNLREKIMRMINDALFLGGNGIWEIDEWSIGGHSMGCFAAITAVAQEMSSTVKKVVLYGTGAYPDKTYSDCPPLRDAAGVNALVINGSEDLIATSTILAGPRKEKIFQENMPPPLPANTTASGDRGYTVRKTIVGGNHAGCAAYGPQTFPTPDGVRTITLEEQQKMTAKLTADFLLDS</sequence>
<dbReference type="EMBL" id="JATAAI010000032">
    <property type="protein sequence ID" value="KAK1735879.1"/>
    <property type="molecule type" value="Genomic_DNA"/>
</dbReference>
<dbReference type="Proteomes" id="UP001224775">
    <property type="component" value="Unassembled WGS sequence"/>
</dbReference>
<name>A0AAD8XXU3_9STRA</name>